<reference evidence="1 2" key="1">
    <citation type="journal article" date="2016" name="Nat. Commun.">
        <title>Thousands of microbial genomes shed light on interconnected biogeochemical processes in an aquifer system.</title>
        <authorList>
            <person name="Anantharaman K."/>
            <person name="Brown C.T."/>
            <person name="Hug L.A."/>
            <person name="Sharon I."/>
            <person name="Castelle C.J."/>
            <person name="Probst A.J."/>
            <person name="Thomas B.C."/>
            <person name="Singh A."/>
            <person name="Wilkins M.J."/>
            <person name="Karaoz U."/>
            <person name="Brodie E.L."/>
            <person name="Williams K.H."/>
            <person name="Hubbard S.S."/>
            <person name="Banfield J.F."/>
        </authorList>
    </citation>
    <scope>NUCLEOTIDE SEQUENCE [LARGE SCALE GENOMIC DNA]</scope>
</reference>
<dbReference type="Proteomes" id="UP000177053">
    <property type="component" value="Unassembled WGS sequence"/>
</dbReference>
<dbReference type="EMBL" id="MGFS01000028">
    <property type="protein sequence ID" value="OGM10772.1"/>
    <property type="molecule type" value="Genomic_DNA"/>
</dbReference>
<evidence type="ECO:0000313" key="1">
    <source>
        <dbReference type="EMBL" id="OGM10772.1"/>
    </source>
</evidence>
<protein>
    <submittedName>
        <fullName evidence="1">Uncharacterized protein</fullName>
    </submittedName>
</protein>
<gene>
    <name evidence="1" type="ORF">A2Z22_02680</name>
</gene>
<dbReference type="AlphaFoldDB" id="A0A1F7X6S0"/>
<sequence length="215" mass="25522">MPYFALFATQGIDLLSKKISRFDHIPKSLILLRNEKSARGLISFIILISLFLPLSKQFFINPKKFNSYIYGNRQSFDISPKFAEKLKEITKPDDKIYIAGAESQILFYAQRESATRFIYTYPLIFATPYREKFQQEVIEQLKSHPLKAIVYSNDIYSWKFQNYEPLEFKKFLKEYISERYNLVGGYLWDKDKEIWISSIAQNNDLPSLLLYERKM</sequence>
<organism evidence="1 2">
    <name type="scientific">Candidatus Woesebacteria bacterium RBG_16_34_12</name>
    <dbReference type="NCBI Taxonomy" id="1802480"/>
    <lineage>
        <taxon>Bacteria</taxon>
        <taxon>Candidatus Woeseibacteriota</taxon>
    </lineage>
</organism>
<evidence type="ECO:0000313" key="2">
    <source>
        <dbReference type="Proteomes" id="UP000177053"/>
    </source>
</evidence>
<proteinExistence type="predicted"/>
<name>A0A1F7X6S0_9BACT</name>
<comment type="caution">
    <text evidence="1">The sequence shown here is derived from an EMBL/GenBank/DDBJ whole genome shotgun (WGS) entry which is preliminary data.</text>
</comment>
<accession>A0A1F7X6S0</accession>